<sequence length="200" mass="22371">MLIVTRVACSNSQGAICQQTDMVDPLADLVGILRRGNDGFEDYCFEGADEEETFRSPQAPHTPWAPNTSSMPHCSTSRGISGGHSSNVSDFHASSLPLISRDVEKFGDQKLHRTCICLFWENLDHLWAQFSDIPHEALTHMFSRFEAIHKRMRTYLMHSSVSSKVSRDNLPTWNEKMGNPSTQGFVATIMGCITTSPNTY</sequence>
<name>A0AAU9MSF9_9ASTR</name>
<reference evidence="2 3" key="1">
    <citation type="submission" date="2022-01" db="EMBL/GenBank/DDBJ databases">
        <authorList>
            <person name="Xiong W."/>
            <person name="Schranz E."/>
        </authorList>
    </citation>
    <scope>NUCLEOTIDE SEQUENCE [LARGE SCALE GENOMIC DNA]</scope>
</reference>
<keyword evidence="3" id="KW-1185">Reference proteome</keyword>
<feature type="compositionally biased region" description="Polar residues" evidence="1">
    <location>
        <begin position="65"/>
        <end position="79"/>
    </location>
</feature>
<proteinExistence type="predicted"/>
<comment type="caution">
    <text evidence="2">The sequence shown here is derived from an EMBL/GenBank/DDBJ whole genome shotgun (WGS) entry which is preliminary data.</text>
</comment>
<evidence type="ECO:0000313" key="2">
    <source>
        <dbReference type="EMBL" id="CAH1423538.1"/>
    </source>
</evidence>
<gene>
    <name evidence="2" type="ORF">LVIROSA_LOCUS10813</name>
</gene>
<accession>A0AAU9MSF9</accession>
<feature type="region of interest" description="Disordered" evidence="1">
    <location>
        <begin position="54"/>
        <end position="79"/>
    </location>
</feature>
<dbReference type="AlphaFoldDB" id="A0AAU9MSF9"/>
<protein>
    <submittedName>
        <fullName evidence="2">Uncharacterized protein</fullName>
    </submittedName>
</protein>
<evidence type="ECO:0000256" key="1">
    <source>
        <dbReference type="SAM" id="MobiDB-lite"/>
    </source>
</evidence>
<organism evidence="2 3">
    <name type="scientific">Lactuca virosa</name>
    <dbReference type="NCBI Taxonomy" id="75947"/>
    <lineage>
        <taxon>Eukaryota</taxon>
        <taxon>Viridiplantae</taxon>
        <taxon>Streptophyta</taxon>
        <taxon>Embryophyta</taxon>
        <taxon>Tracheophyta</taxon>
        <taxon>Spermatophyta</taxon>
        <taxon>Magnoliopsida</taxon>
        <taxon>eudicotyledons</taxon>
        <taxon>Gunneridae</taxon>
        <taxon>Pentapetalae</taxon>
        <taxon>asterids</taxon>
        <taxon>campanulids</taxon>
        <taxon>Asterales</taxon>
        <taxon>Asteraceae</taxon>
        <taxon>Cichorioideae</taxon>
        <taxon>Cichorieae</taxon>
        <taxon>Lactucinae</taxon>
        <taxon>Lactuca</taxon>
    </lineage>
</organism>
<dbReference type="Proteomes" id="UP001157418">
    <property type="component" value="Unassembled WGS sequence"/>
</dbReference>
<dbReference type="EMBL" id="CAKMRJ010001112">
    <property type="protein sequence ID" value="CAH1423538.1"/>
    <property type="molecule type" value="Genomic_DNA"/>
</dbReference>
<evidence type="ECO:0000313" key="3">
    <source>
        <dbReference type="Proteomes" id="UP001157418"/>
    </source>
</evidence>